<feature type="domain" description="Integrase catalytic" evidence="2">
    <location>
        <begin position="209"/>
        <end position="386"/>
    </location>
</feature>
<name>A0ABY7GHH4_9GAMM</name>
<organism evidence="3 4">
    <name type="scientific">Methylomonas rapida</name>
    <dbReference type="NCBI Taxonomy" id="2963939"/>
    <lineage>
        <taxon>Bacteria</taxon>
        <taxon>Pseudomonadati</taxon>
        <taxon>Pseudomonadota</taxon>
        <taxon>Gammaproteobacteria</taxon>
        <taxon>Methylococcales</taxon>
        <taxon>Methylococcaceae</taxon>
        <taxon>Methylomonas</taxon>
    </lineage>
</organism>
<evidence type="ECO:0000256" key="1">
    <source>
        <dbReference type="SAM" id="Coils"/>
    </source>
</evidence>
<reference evidence="3" key="1">
    <citation type="submission" date="2022-11" db="EMBL/GenBank/DDBJ databases">
        <title>Methylomonas rapida sp. nov., Carotenoid-Producing Obligate Methanotrophs with High Growth Characteristics and Biotechnological Potential.</title>
        <authorList>
            <person name="Tikhonova E.N."/>
            <person name="Suleimanov R.Z."/>
            <person name="Miroshnikov K."/>
            <person name="Oshkin I.Y."/>
            <person name="Belova S.E."/>
            <person name="Danilova O.V."/>
            <person name="Ashikhmin A."/>
            <person name="Konopkin A."/>
            <person name="But S.Y."/>
            <person name="Khmelenina V.N."/>
            <person name="Kuznetsov N."/>
            <person name="Pimenov N.V."/>
            <person name="Dedysh S.N."/>
        </authorList>
    </citation>
    <scope>NUCLEOTIDE SEQUENCE</scope>
    <source>
        <strain evidence="3">MP1</strain>
    </source>
</reference>
<proteinExistence type="predicted"/>
<sequence length="563" mass="64475">MRRNSNQLVQRMDNNSLAVRPTAQVIALRQRDPFSEASEQQRAVAMARLDIACKVIDMTKEGFSERKAIETLLNQAATGRLQPYYQAVMKTAAKNGRLAPSKSPIAEWVKTVREGGGKVELLEGHKGRVLKEQPAWWGPALEYYNQPGNTEIAVVWRLLTEVEGFAVTYDQVRNYLNGVPAMLGRYSPARIGKRLYRLTEKQYIRRCTDRCQAGDVYVADGYMADIFLFNPVSGKLMWRPELTICMDLRSRFIPGWRMDEHEGTTAVQNLWAETFARWNHVPLMLYVDNGSGHKNKLMSDAVTGFYVRHNIEVIHAIPGNPHGKGWIERFFVEVKRDFLKTWKPAFYCGDDMNDEARAETRNRAEKDFKEGKINPPTPQEFAIAFNAWLERYHQRQHPEEKTKTKAALWGGLSPLPPQADLLEMKRQAVTLTVRRASVKHKQVEYGHPDLHAYNHKEVVLEYDLMDYSVGVIRDLDGRWICNANLITAIDAVAPNRLEKKRMERQEHQQQRAQRKLDELKRQAGITIDAHSVADDALTLIGNSSTPVLPTPEIDIDFDNFGFE</sequence>
<evidence type="ECO:0000259" key="2">
    <source>
        <dbReference type="PROSITE" id="PS50994"/>
    </source>
</evidence>
<dbReference type="InterPro" id="IPR001584">
    <property type="entry name" value="Integrase_cat-core"/>
</dbReference>
<dbReference type="Proteomes" id="UP001162780">
    <property type="component" value="Chromosome"/>
</dbReference>
<evidence type="ECO:0000313" key="4">
    <source>
        <dbReference type="Proteomes" id="UP001162780"/>
    </source>
</evidence>
<keyword evidence="4" id="KW-1185">Reference proteome</keyword>
<dbReference type="SUPFAM" id="SSF53098">
    <property type="entry name" value="Ribonuclease H-like"/>
    <property type="match status" value="1"/>
</dbReference>
<dbReference type="Gene3D" id="3.30.420.10">
    <property type="entry name" value="Ribonuclease H-like superfamily/Ribonuclease H"/>
    <property type="match status" value="1"/>
</dbReference>
<dbReference type="SUPFAM" id="SSF50610">
    <property type="entry name" value="mu transposase, C-terminal domain"/>
    <property type="match status" value="1"/>
</dbReference>
<evidence type="ECO:0000313" key="3">
    <source>
        <dbReference type="EMBL" id="WAR43615.1"/>
    </source>
</evidence>
<dbReference type="InterPro" id="IPR036397">
    <property type="entry name" value="RNaseH_sf"/>
</dbReference>
<protein>
    <submittedName>
        <fullName evidence="3">Transposase family protein</fullName>
    </submittedName>
</protein>
<feature type="coiled-coil region" evidence="1">
    <location>
        <begin position="495"/>
        <end position="522"/>
    </location>
</feature>
<dbReference type="InterPro" id="IPR012337">
    <property type="entry name" value="RNaseH-like_sf"/>
</dbReference>
<dbReference type="PROSITE" id="PS50994">
    <property type="entry name" value="INTEGRASE"/>
    <property type="match status" value="1"/>
</dbReference>
<dbReference type="InterPro" id="IPR009004">
    <property type="entry name" value="Transposase_Mu_C"/>
</dbReference>
<dbReference type="EMBL" id="CP113517">
    <property type="protein sequence ID" value="WAR43615.1"/>
    <property type="molecule type" value="Genomic_DNA"/>
</dbReference>
<dbReference type="RefSeq" id="WP_269021845.1">
    <property type="nucleotide sequence ID" value="NZ_CP113517.1"/>
</dbReference>
<gene>
    <name evidence="3" type="ORF">NM686_014670</name>
</gene>
<accession>A0ABY7GHH4</accession>
<dbReference type="InterPro" id="IPR015378">
    <property type="entry name" value="Transposase-like_Mu_C"/>
</dbReference>
<keyword evidence="1" id="KW-0175">Coiled coil</keyword>
<dbReference type="Pfam" id="PF09299">
    <property type="entry name" value="Mu-transpos_C"/>
    <property type="match status" value="1"/>
</dbReference>